<dbReference type="Proteomes" id="UP000606600">
    <property type="component" value="Unassembled WGS sequence"/>
</dbReference>
<name>A0ABR7WSQ9_9SPHI</name>
<dbReference type="RefSeq" id="WP_191189999.1">
    <property type="nucleotide sequence ID" value="NZ_JACWMY010000008.1"/>
</dbReference>
<feature type="transmembrane region" description="Helical" evidence="1">
    <location>
        <begin position="7"/>
        <end position="32"/>
    </location>
</feature>
<keyword evidence="1" id="KW-0812">Transmembrane</keyword>
<comment type="caution">
    <text evidence="2">The sequence shown here is derived from an EMBL/GenBank/DDBJ whole genome shotgun (WGS) entry which is preliminary data.</text>
</comment>
<protein>
    <recommendedName>
        <fullName evidence="4">LytR cell envelope-related transcriptional attenuator</fullName>
    </recommendedName>
</protein>
<evidence type="ECO:0000256" key="1">
    <source>
        <dbReference type="SAM" id="Phobius"/>
    </source>
</evidence>
<keyword evidence="3" id="KW-1185">Reference proteome</keyword>
<reference evidence="2 3" key="1">
    <citation type="submission" date="2020-09" db="EMBL/GenBank/DDBJ databases">
        <title>Novel species of Mucilaginibacter isolated from a glacier on the Tibetan Plateau.</title>
        <authorList>
            <person name="Liu Q."/>
            <person name="Xin Y.-H."/>
        </authorList>
    </citation>
    <scope>NUCLEOTIDE SEQUENCE [LARGE SCALE GENOMIC DNA]</scope>
    <source>
        <strain evidence="2 3">ZT4R22</strain>
    </source>
</reference>
<dbReference type="EMBL" id="JACWMY010000008">
    <property type="protein sequence ID" value="MBD1365337.1"/>
    <property type="molecule type" value="Genomic_DNA"/>
</dbReference>
<evidence type="ECO:0008006" key="4">
    <source>
        <dbReference type="Google" id="ProtNLM"/>
    </source>
</evidence>
<sequence>MEKKSPAVITLILSGVFAVLGTIVGGIVQGYWNVRLAEQKYQSDLVMKALESASAQERLLTLKMLVHTNLLTQSGVRDSVSNYIIEKEKDPESIPQVKPTAGQTLEAPIVDNARVYLLTGNKTKTTGFVDLSAQLKAAGYTVMNARYIVDAGRADKPEIRYFNESDKEQAEKLAEFMRFNYDKAYAANLYQDAKAKPGYIEIWLGR</sequence>
<gene>
    <name evidence="2" type="ORF">IDJ77_16085</name>
</gene>
<evidence type="ECO:0000313" key="3">
    <source>
        <dbReference type="Proteomes" id="UP000606600"/>
    </source>
</evidence>
<keyword evidence="1" id="KW-1133">Transmembrane helix</keyword>
<accession>A0ABR7WSQ9</accession>
<keyword evidence="1" id="KW-0472">Membrane</keyword>
<proteinExistence type="predicted"/>
<evidence type="ECO:0000313" key="2">
    <source>
        <dbReference type="EMBL" id="MBD1365337.1"/>
    </source>
</evidence>
<organism evidence="2 3">
    <name type="scientific">Mucilaginibacter pankratovii</name>
    <dbReference type="NCBI Taxonomy" id="2772110"/>
    <lineage>
        <taxon>Bacteria</taxon>
        <taxon>Pseudomonadati</taxon>
        <taxon>Bacteroidota</taxon>
        <taxon>Sphingobacteriia</taxon>
        <taxon>Sphingobacteriales</taxon>
        <taxon>Sphingobacteriaceae</taxon>
        <taxon>Mucilaginibacter</taxon>
    </lineage>
</organism>